<keyword evidence="4" id="KW-1185">Reference proteome</keyword>
<evidence type="ECO:0000256" key="1">
    <source>
        <dbReference type="SAM" id="MobiDB-lite"/>
    </source>
</evidence>
<dbReference type="PANTHER" id="PTHR32063">
    <property type="match status" value="1"/>
</dbReference>
<comment type="caution">
    <text evidence="3">The sequence shown here is derived from an EMBL/GenBank/DDBJ whole genome shotgun (WGS) entry which is preliminary data.</text>
</comment>
<protein>
    <submittedName>
        <fullName evidence="3">Efflux RND transporter permease subunit</fullName>
    </submittedName>
</protein>
<keyword evidence="2" id="KW-0472">Membrane</keyword>
<keyword evidence="2" id="KW-0812">Transmembrane</keyword>
<dbReference type="Gene3D" id="3.30.70.1440">
    <property type="entry name" value="Multidrug efflux transporter AcrB pore domain"/>
    <property type="match status" value="1"/>
</dbReference>
<feature type="region of interest" description="Disordered" evidence="1">
    <location>
        <begin position="1109"/>
        <end position="1132"/>
    </location>
</feature>
<proteinExistence type="predicted"/>
<sequence length="1132" mass="121870">MNLLIRFSLGNPRAITVLMLTIAIGGGAALGSIPADILPVYKSPAVQVLTFYGGMSATNVEADITARMERWVGQSAGTRYQESRSIIGASIIRNYYSDDTDPSAALTQVNSLSTAAIPSLPPGTLPPVILPYDPTSSTPVAIVALNSKTQGESVLFDTGRYQVRSMIMASPGANAPVVYGGKIRTVLAYLNRNELQVRGLSPLDVMEALDRSNVFLPAGGAKLGGVDYALDSNSMYDLIERMGDMPIKTGKDGTMVFLRDVATPRDANLIQTNVVRVDGRRQVYIPVYRQQGASTLGVVNNLRTELPEMKDRLTTPDVDLKLVMDQSVYVKSSIESLRNEGVLGAILCSLVILLFLGEWRMTVIAVLTVPIAVLGAVAALFGASQTINVMTLAGLALAIGPLVDNAIVVLENTHRHLGLGARPREAAFLGASEVAMPALAATLCTLLVLAPLALIPGLGAFLFKPMFLAVAFAMLVAYLVSLTFVPARCAAWMRHHAHANPIEAHAPDYSHRNEHEAPAPRGPIGALFEKWESLLDSVFKGYARLLGVVLRARGLVIGGSFALLAAVVVLIGPHLRREFFPEVDAGAFEIYVRANSGTRIEVTEGYIEAVEKYVKARVGGDTELVISELGLTADWSAAFTPNSGPMDAVVKVQLTSERSKSAQEHVAVLRAGFATDPEFERLLKEAYERKIAAEELKPGVTPFSRGNLEFAFDSGGMIRSAMNEGKSTPINVKVTGKNLQKNRKVAEQILDEVRGIDGVVDARIIQRLNYPLYMIEVDRIKAASLGLNQMEVMKNVVSAFNSSIQFNKKNFWIDPVSHNQYYVGVQYPEGDVTSLETLLQIPITSPVQREAVPLGTIAALKPAQVPSEIVHTSLQPTIDLTMGVFGRDLGHVAEDVSRVVAKHGKARKEGGWTPFDPDAKDQKPMEGAKVTLSGEYQKMQTTFKYQAMGMVAAIVLIYFLLVALFKSYITPLVVLSAVPIGVIGVVLVLFFTGTALNIQSLLGVIFMIGIVVSNTVLLTDFATNLQKSENLDPTEAIKRAGAIRVRPVVMTALATFFALIPMSLGLERGSEANVPLGRAVLGGLVAGLLTTLFVVPCVYSLLVPKKLGDEDEPLPGDPEHGPTEVIVHPPEA</sequence>
<dbReference type="Proteomes" id="UP000676565">
    <property type="component" value="Unassembled WGS sequence"/>
</dbReference>
<feature type="transmembrane region" description="Helical" evidence="2">
    <location>
        <begin position="364"/>
        <end position="383"/>
    </location>
</feature>
<reference evidence="3 4" key="1">
    <citation type="submission" date="2021-04" db="EMBL/GenBank/DDBJ databases">
        <authorList>
            <person name="Ivanova A."/>
        </authorList>
    </citation>
    <scope>NUCLEOTIDE SEQUENCE [LARGE SCALE GENOMIC DNA]</scope>
    <source>
        <strain evidence="3 4">G18</strain>
    </source>
</reference>
<dbReference type="SUPFAM" id="SSF82693">
    <property type="entry name" value="Multidrug efflux transporter AcrB pore domain, PN1, PN2, PC1 and PC2 subdomains"/>
    <property type="match status" value="2"/>
</dbReference>
<feature type="transmembrane region" description="Helical" evidence="2">
    <location>
        <begin position="1078"/>
        <end position="1102"/>
    </location>
</feature>
<dbReference type="RefSeq" id="WP_210651917.1">
    <property type="nucleotide sequence ID" value="NZ_JAGKQQ010000001.1"/>
</dbReference>
<feature type="transmembrane region" description="Helical" evidence="2">
    <location>
        <begin position="998"/>
        <end position="1018"/>
    </location>
</feature>
<dbReference type="Gene3D" id="3.30.2090.10">
    <property type="entry name" value="Multidrug efflux transporter AcrB TolC docking domain, DN and DC subdomains"/>
    <property type="match status" value="2"/>
</dbReference>
<dbReference type="PANTHER" id="PTHR32063:SF8">
    <property type="entry name" value="CATION EFFLUX PROTEIN"/>
    <property type="match status" value="1"/>
</dbReference>
<evidence type="ECO:0000313" key="4">
    <source>
        <dbReference type="Proteomes" id="UP000676565"/>
    </source>
</evidence>
<accession>A0ABS5BJQ0</accession>
<feature type="transmembrane region" description="Helical" evidence="2">
    <location>
        <begin position="972"/>
        <end position="992"/>
    </location>
</feature>
<feature type="transmembrane region" description="Helical" evidence="2">
    <location>
        <begin position="1048"/>
        <end position="1066"/>
    </location>
</feature>
<keyword evidence="2" id="KW-1133">Transmembrane helix</keyword>
<feature type="transmembrane region" description="Helical" evidence="2">
    <location>
        <begin position="554"/>
        <end position="575"/>
    </location>
</feature>
<organism evidence="3 4">
    <name type="scientific">Gemmata palustris</name>
    <dbReference type="NCBI Taxonomy" id="2822762"/>
    <lineage>
        <taxon>Bacteria</taxon>
        <taxon>Pseudomonadati</taxon>
        <taxon>Planctomycetota</taxon>
        <taxon>Planctomycetia</taxon>
        <taxon>Gemmatales</taxon>
        <taxon>Gemmataceae</taxon>
        <taxon>Gemmata</taxon>
    </lineage>
</organism>
<dbReference type="Gene3D" id="3.30.70.1430">
    <property type="entry name" value="Multidrug efflux transporter AcrB pore domain"/>
    <property type="match status" value="2"/>
</dbReference>
<dbReference type="SUPFAM" id="SSF82714">
    <property type="entry name" value="Multidrug efflux transporter AcrB TolC docking domain, DN and DC subdomains"/>
    <property type="match status" value="2"/>
</dbReference>
<dbReference type="Gene3D" id="3.30.70.1320">
    <property type="entry name" value="Multidrug efflux transporter AcrB pore domain like"/>
    <property type="match status" value="1"/>
</dbReference>
<name>A0ABS5BJQ0_9BACT</name>
<dbReference type="SUPFAM" id="SSF82866">
    <property type="entry name" value="Multidrug efflux transporter AcrB transmembrane domain"/>
    <property type="match status" value="2"/>
</dbReference>
<dbReference type="PRINTS" id="PR00702">
    <property type="entry name" value="ACRIFLAVINRP"/>
</dbReference>
<dbReference type="Pfam" id="PF00873">
    <property type="entry name" value="ACR_tran"/>
    <property type="match status" value="1"/>
</dbReference>
<evidence type="ECO:0000313" key="3">
    <source>
        <dbReference type="EMBL" id="MBP3953929.1"/>
    </source>
</evidence>
<feature type="transmembrane region" description="Helical" evidence="2">
    <location>
        <begin position="389"/>
        <end position="410"/>
    </location>
</feature>
<dbReference type="InterPro" id="IPR001036">
    <property type="entry name" value="Acrflvin-R"/>
</dbReference>
<feature type="transmembrane region" description="Helical" evidence="2">
    <location>
        <begin position="466"/>
        <end position="485"/>
    </location>
</feature>
<feature type="transmembrane region" description="Helical" evidence="2">
    <location>
        <begin position="945"/>
        <end position="965"/>
    </location>
</feature>
<evidence type="ECO:0000256" key="2">
    <source>
        <dbReference type="SAM" id="Phobius"/>
    </source>
</evidence>
<feature type="transmembrane region" description="Helical" evidence="2">
    <location>
        <begin position="431"/>
        <end position="454"/>
    </location>
</feature>
<dbReference type="InterPro" id="IPR027463">
    <property type="entry name" value="AcrB_DN_DC_subdom"/>
</dbReference>
<gene>
    <name evidence="3" type="ORF">J8F10_01255</name>
</gene>
<dbReference type="Gene3D" id="1.20.1640.10">
    <property type="entry name" value="Multidrug efflux transporter AcrB transmembrane domain"/>
    <property type="match status" value="2"/>
</dbReference>
<feature type="transmembrane region" description="Helical" evidence="2">
    <location>
        <begin position="341"/>
        <end position="357"/>
    </location>
</feature>
<dbReference type="EMBL" id="JAGKQQ010000001">
    <property type="protein sequence ID" value="MBP3953929.1"/>
    <property type="molecule type" value="Genomic_DNA"/>
</dbReference>